<name>A0ABT0F8D4_9PSED</name>
<proteinExistence type="predicted"/>
<protein>
    <submittedName>
        <fullName evidence="1">Uncharacterized protein</fullName>
    </submittedName>
</protein>
<sequence length="125" mass="13861">MNVLHLMEKHRLAPTIPTIINGYCRKKASSYARCVTVLTGFKHFFSCLTGSNAAFQRFLENPRLMVACPPPAFCFTDRCSLHHIAPSVKPILLRITAELDCPTVTGTSVTLFRAQSSPGPRSRAR</sequence>
<dbReference type="RefSeq" id="WP_247295035.1">
    <property type="nucleotide sequence ID" value="NZ_JAKNRW010000061.1"/>
</dbReference>
<keyword evidence="2" id="KW-1185">Reference proteome</keyword>
<dbReference type="Proteomes" id="UP001299876">
    <property type="component" value="Unassembled WGS sequence"/>
</dbReference>
<accession>A0ABT0F8D4</accession>
<comment type="caution">
    <text evidence="1">The sequence shown here is derived from an EMBL/GenBank/DDBJ whole genome shotgun (WGS) entry which is preliminary data.</text>
</comment>
<reference evidence="1 2" key="1">
    <citation type="submission" date="2022-02" db="EMBL/GenBank/DDBJ databases">
        <title>Comparative genomics of the first Antarctic Pseudomonas spp. capable of biotransforming 2,4,6-Trinitrotoluene.</title>
        <authorList>
            <person name="Cabrera M.A."/>
            <person name="Marquez S.L."/>
            <person name="Perez-Donoso J.M."/>
        </authorList>
    </citation>
    <scope>NUCLEOTIDE SEQUENCE [LARGE SCALE GENOMIC DNA]</scope>
    <source>
        <strain evidence="1 2">TNT19</strain>
    </source>
</reference>
<evidence type="ECO:0000313" key="2">
    <source>
        <dbReference type="Proteomes" id="UP001299876"/>
    </source>
</evidence>
<evidence type="ECO:0000313" key="1">
    <source>
        <dbReference type="EMBL" id="MCK1794266.1"/>
    </source>
</evidence>
<gene>
    <name evidence="1" type="ORF">L9059_29620</name>
</gene>
<organism evidence="1 2">
    <name type="scientific">Pseudomonas violetae</name>
    <dbReference type="NCBI Taxonomy" id="2915813"/>
    <lineage>
        <taxon>Bacteria</taxon>
        <taxon>Pseudomonadati</taxon>
        <taxon>Pseudomonadota</taxon>
        <taxon>Gammaproteobacteria</taxon>
        <taxon>Pseudomonadales</taxon>
        <taxon>Pseudomonadaceae</taxon>
        <taxon>Pseudomonas</taxon>
    </lineage>
</organism>
<dbReference type="EMBL" id="JAKNRW010000061">
    <property type="protein sequence ID" value="MCK1794266.1"/>
    <property type="molecule type" value="Genomic_DNA"/>
</dbReference>